<sequence length="465" mass="51276">MNKPPRHIGVILAAGRGERSGFDRPKQMMKLAGRPLVEHTLAVFQDSADIDQIIVVTNKDCQEQIQQLTANRRFSKVKAVILGGSERYQSSLAAIAATEHLARDYAVKLIFHDAVRPLVNERIIADVAQALRHYNACDVVVPTTDTIVSVDPLTNTIDFIPDRSRLRNGQTPQGFALETVKLAYERALRDPDFKTTDDCGVVLKYVPDEKIYLVTGEHDNLKLTYREELQILDKLLQMKSRQATHQPINPQVFAELKHKVLVVFGGGSGIGLDMVNLAQAHQAHVVVATRGTGVDVTDLTAVKLCLANTVAEFGRIDYVVNTAAVLTCEPLANMDYADVVRSVQINYMGAVNVALAAFDYLRQSQGQLLNFTSSSYTYGRAFYSLYSSAKAAVVNLTQALAEEWHSEGVRVNCINPERTDTPMRKRAFGVEPAGTLMSSHDVALQSLNVLLGKVTGQIFDLRRPA</sequence>
<dbReference type="STRING" id="857265.WG78_14125"/>
<evidence type="ECO:0000313" key="5">
    <source>
        <dbReference type="Proteomes" id="UP000037939"/>
    </source>
</evidence>
<dbReference type="GO" id="GO:0050518">
    <property type="term" value="F:2-C-methyl-D-erythritol 4-phosphate cytidylyltransferase activity"/>
    <property type="evidence" value="ECO:0007669"/>
    <property type="project" value="UniProtKB-EC"/>
</dbReference>
<keyword evidence="2 4" id="KW-0548">Nucleotidyltransferase</keyword>
<organism evidence="4 5">
    <name type="scientific">Amantichitinum ursilacus</name>
    <dbReference type="NCBI Taxonomy" id="857265"/>
    <lineage>
        <taxon>Bacteria</taxon>
        <taxon>Pseudomonadati</taxon>
        <taxon>Pseudomonadota</taxon>
        <taxon>Betaproteobacteria</taxon>
        <taxon>Neisseriales</taxon>
        <taxon>Chitinibacteraceae</taxon>
        <taxon>Amantichitinum</taxon>
    </lineage>
</organism>
<dbReference type="PIRSF" id="PIRSF036586">
    <property type="entry name" value="CDP-ribitol_syn"/>
    <property type="match status" value="1"/>
</dbReference>
<name>A0A0N1JSI8_9NEIS</name>
<dbReference type="OrthoDB" id="9178657at2"/>
<proteinExistence type="inferred from homology"/>
<dbReference type="PANTHER" id="PTHR32125">
    <property type="entry name" value="2-C-METHYL-D-ERYTHRITOL 4-PHOSPHATE CYTIDYLYLTRANSFERASE, CHLOROPLASTIC"/>
    <property type="match status" value="1"/>
</dbReference>
<accession>A0A0N1JSI8</accession>
<dbReference type="Proteomes" id="UP000037939">
    <property type="component" value="Unassembled WGS sequence"/>
</dbReference>
<dbReference type="CDD" id="cd02516">
    <property type="entry name" value="CDP-ME_synthetase"/>
    <property type="match status" value="1"/>
</dbReference>
<dbReference type="InterPro" id="IPR002347">
    <property type="entry name" value="SDR_fam"/>
</dbReference>
<evidence type="ECO:0000256" key="1">
    <source>
        <dbReference type="ARBA" id="ARBA00022679"/>
    </source>
</evidence>
<dbReference type="InterPro" id="IPR012115">
    <property type="entry name" value="CDP-ribitol_syn"/>
</dbReference>
<evidence type="ECO:0000256" key="3">
    <source>
        <dbReference type="RuleBase" id="RU000363"/>
    </source>
</evidence>
<dbReference type="EC" id="2.7.7.60" evidence="4"/>
<reference evidence="4 5" key="1">
    <citation type="submission" date="2015-07" db="EMBL/GenBank/DDBJ databases">
        <title>Draft genome sequence of the Amantichitinum ursilacus IGB-41, a new chitin-degrading bacterium.</title>
        <authorList>
            <person name="Kirstahler P."/>
            <person name="Guenther M."/>
            <person name="Grumaz C."/>
            <person name="Rupp S."/>
            <person name="Zibek S."/>
            <person name="Sohn K."/>
        </authorList>
    </citation>
    <scope>NUCLEOTIDE SEQUENCE [LARGE SCALE GENOMIC DNA]</scope>
    <source>
        <strain evidence="4 5">IGB-41</strain>
    </source>
</reference>
<protein>
    <submittedName>
        <fullName evidence="4">2-C-methyl-D-erythritol 4-phosphate cytidylyltransferase</fullName>
        <ecNumber evidence="4">2.7.7.60</ecNumber>
    </submittedName>
</protein>
<dbReference type="InterPro" id="IPR020904">
    <property type="entry name" value="Sc_DH/Rdtase_CS"/>
</dbReference>
<comment type="similarity">
    <text evidence="3">Belongs to the short-chain dehydrogenases/reductases (SDR) family.</text>
</comment>
<dbReference type="PROSITE" id="PS00061">
    <property type="entry name" value="ADH_SHORT"/>
    <property type="match status" value="1"/>
</dbReference>
<evidence type="ECO:0000313" key="4">
    <source>
        <dbReference type="EMBL" id="KPC52203.1"/>
    </source>
</evidence>
<dbReference type="Pfam" id="PF01128">
    <property type="entry name" value="IspD"/>
    <property type="match status" value="1"/>
</dbReference>
<dbReference type="PRINTS" id="PR00080">
    <property type="entry name" value="SDRFAMILY"/>
</dbReference>
<dbReference type="EMBL" id="LAQT01000010">
    <property type="protein sequence ID" value="KPC52203.1"/>
    <property type="molecule type" value="Genomic_DNA"/>
</dbReference>
<dbReference type="Gene3D" id="3.90.550.10">
    <property type="entry name" value="Spore Coat Polysaccharide Biosynthesis Protein SpsA, Chain A"/>
    <property type="match status" value="1"/>
</dbReference>
<dbReference type="RefSeq" id="WP_053938453.1">
    <property type="nucleotide sequence ID" value="NZ_LAQT01000010.1"/>
</dbReference>
<dbReference type="Gene3D" id="3.40.50.720">
    <property type="entry name" value="NAD(P)-binding Rossmann-like Domain"/>
    <property type="match status" value="1"/>
</dbReference>
<dbReference type="SUPFAM" id="SSF53448">
    <property type="entry name" value="Nucleotide-diphospho-sugar transferases"/>
    <property type="match status" value="1"/>
</dbReference>
<keyword evidence="5" id="KW-1185">Reference proteome</keyword>
<dbReference type="InterPro" id="IPR029044">
    <property type="entry name" value="Nucleotide-diphossugar_trans"/>
</dbReference>
<comment type="caution">
    <text evidence="4">The sequence shown here is derived from an EMBL/GenBank/DDBJ whole genome shotgun (WGS) entry which is preliminary data.</text>
</comment>
<dbReference type="InterPro" id="IPR034683">
    <property type="entry name" value="IspD/TarI"/>
</dbReference>
<dbReference type="InterPro" id="IPR050088">
    <property type="entry name" value="IspD/TarI_cytidylyltransf_bact"/>
</dbReference>
<evidence type="ECO:0000256" key="2">
    <source>
        <dbReference type="ARBA" id="ARBA00022695"/>
    </source>
</evidence>
<dbReference type="Pfam" id="PF00106">
    <property type="entry name" value="adh_short"/>
    <property type="match status" value="1"/>
</dbReference>
<keyword evidence="1 4" id="KW-0808">Transferase</keyword>
<dbReference type="AlphaFoldDB" id="A0A0N1JSI8"/>
<dbReference type="SUPFAM" id="SSF51735">
    <property type="entry name" value="NAD(P)-binding Rossmann-fold domains"/>
    <property type="match status" value="1"/>
</dbReference>
<dbReference type="CDD" id="cd05233">
    <property type="entry name" value="SDR_c"/>
    <property type="match status" value="1"/>
</dbReference>
<dbReference type="PANTHER" id="PTHR32125:SF4">
    <property type="entry name" value="2-C-METHYL-D-ERYTHRITOL 4-PHOSPHATE CYTIDYLYLTRANSFERASE, CHLOROPLASTIC"/>
    <property type="match status" value="1"/>
</dbReference>
<gene>
    <name evidence="4" type="primary">ispD_2</name>
    <name evidence="4" type="ORF">WG78_14125</name>
</gene>
<dbReference type="InterPro" id="IPR036291">
    <property type="entry name" value="NAD(P)-bd_dom_sf"/>
</dbReference>
<dbReference type="PRINTS" id="PR00081">
    <property type="entry name" value="GDHRDH"/>
</dbReference>